<protein>
    <submittedName>
        <fullName evidence="1">Uncharacterized protein</fullName>
    </submittedName>
</protein>
<accession>A0AC61R9N8</accession>
<name>A0AC61R9N8_9FIRM</name>
<proteinExistence type="predicted"/>
<organism evidence="1 2">
    <name type="scientific">Dubosiella muris</name>
    <dbReference type="NCBI Taxonomy" id="3038133"/>
    <lineage>
        <taxon>Bacteria</taxon>
        <taxon>Bacillati</taxon>
        <taxon>Bacillota</taxon>
        <taxon>Erysipelotrichia</taxon>
        <taxon>Erysipelotrichales</taxon>
        <taxon>Erysipelotrichaceae</taxon>
        <taxon>Dubosiella</taxon>
    </lineage>
</organism>
<comment type="caution">
    <text evidence="1">The sequence shown here is derived from an EMBL/GenBank/DDBJ whole genome shotgun (WGS) entry which is preliminary data.</text>
</comment>
<keyword evidence="2" id="KW-1185">Reference proteome</keyword>
<dbReference type="Proteomes" id="UP000308836">
    <property type="component" value="Unassembled WGS sequence"/>
</dbReference>
<evidence type="ECO:0000313" key="1">
    <source>
        <dbReference type="EMBL" id="TGY66632.1"/>
    </source>
</evidence>
<dbReference type="EMBL" id="SRYG01000005">
    <property type="protein sequence ID" value="TGY66632.1"/>
    <property type="molecule type" value="Genomic_DNA"/>
</dbReference>
<reference evidence="1" key="1">
    <citation type="submission" date="2019-04" db="EMBL/GenBank/DDBJ databases">
        <title>Microbes associate with the intestines of laboratory mice.</title>
        <authorList>
            <person name="Navarre W."/>
            <person name="Wong E."/>
            <person name="Huang K."/>
            <person name="Tropini C."/>
            <person name="Ng K."/>
            <person name="Yu B."/>
        </authorList>
    </citation>
    <scope>NUCLEOTIDE SEQUENCE</scope>
    <source>
        <strain evidence="1">NM09_H32</strain>
    </source>
</reference>
<evidence type="ECO:0000313" key="2">
    <source>
        <dbReference type="Proteomes" id="UP000308836"/>
    </source>
</evidence>
<gene>
    <name evidence="1" type="ORF">E5336_03660</name>
</gene>
<sequence>MNKEEKKKKIKTLFDQVNDYFIKEYFDVDSDNDLDVKIEVLEDLLAGKKPYEIARYDDVLEKYPEHEQFVHGDIQDLLNKL</sequence>